<feature type="domain" description="Amidohydrolase-related" evidence="5">
    <location>
        <begin position="56"/>
        <end position="408"/>
    </location>
</feature>
<feature type="binding site" evidence="4">
    <location>
        <position position="219"/>
    </location>
    <ligand>
        <name>substrate</name>
    </ligand>
</feature>
<feature type="binding site" evidence="4">
    <location>
        <position position="94"/>
    </location>
    <ligand>
        <name>substrate</name>
    </ligand>
</feature>
<keyword evidence="3 4" id="KW-0862">Zinc</keyword>
<dbReference type="SUPFAM" id="SSF51556">
    <property type="entry name" value="Metallo-dependent hydrolases"/>
    <property type="match status" value="1"/>
</dbReference>
<dbReference type="AlphaFoldDB" id="A0A9D1F9Y9"/>
<feature type="binding site" evidence="4">
    <location>
        <position position="216"/>
    </location>
    <ligand>
        <name>Zn(2+)</name>
        <dbReference type="ChEBI" id="CHEBI:29105"/>
    </ligand>
</feature>
<dbReference type="Gene3D" id="2.30.40.10">
    <property type="entry name" value="Urease, subunit C, domain 1"/>
    <property type="match status" value="1"/>
</dbReference>
<dbReference type="InterPro" id="IPR006680">
    <property type="entry name" value="Amidohydro-rel"/>
</dbReference>
<dbReference type="PANTHER" id="PTHR43794">
    <property type="entry name" value="AMINOHYDROLASE SSNA-RELATED"/>
    <property type="match status" value="1"/>
</dbReference>
<dbReference type="HAMAP" id="MF_01281">
    <property type="entry name" value="MTA_SAH_deamin"/>
    <property type="match status" value="1"/>
</dbReference>
<comment type="caution">
    <text evidence="6">The sequence shown here is derived from an EMBL/GenBank/DDBJ whole genome shotgun (WGS) entry which is preliminary data.</text>
</comment>
<dbReference type="EC" id="3.5.4.28" evidence="4"/>
<comment type="caution">
    <text evidence="4">Lacks conserved residue(s) required for the propagation of feature annotation.</text>
</comment>
<dbReference type="Pfam" id="PF01979">
    <property type="entry name" value="Amidohydro_1"/>
    <property type="match status" value="1"/>
</dbReference>
<dbReference type="GO" id="GO:0046872">
    <property type="term" value="F:metal ion binding"/>
    <property type="evidence" value="ECO:0007669"/>
    <property type="project" value="UniProtKB-KW"/>
</dbReference>
<organism evidence="6 7">
    <name type="scientific">Candidatus Avoscillospira avistercoris</name>
    <dbReference type="NCBI Taxonomy" id="2840707"/>
    <lineage>
        <taxon>Bacteria</taxon>
        <taxon>Bacillati</taxon>
        <taxon>Bacillota</taxon>
        <taxon>Clostridia</taxon>
        <taxon>Eubacteriales</taxon>
        <taxon>Oscillospiraceae</taxon>
        <taxon>Oscillospiraceae incertae sedis</taxon>
        <taxon>Candidatus Avoscillospira</taxon>
    </lineage>
</organism>
<dbReference type="CDD" id="cd01298">
    <property type="entry name" value="ATZ_TRZ_like"/>
    <property type="match status" value="1"/>
</dbReference>
<feature type="binding site" evidence="4">
    <location>
        <position position="65"/>
    </location>
    <ligand>
        <name>Zn(2+)</name>
        <dbReference type="ChEBI" id="CHEBI:29105"/>
    </ligand>
</feature>
<dbReference type="InterPro" id="IPR011059">
    <property type="entry name" value="Metal-dep_hydrolase_composite"/>
</dbReference>
<feature type="binding site" evidence="4">
    <location>
        <position position="146"/>
    </location>
    <ligand>
        <name>substrate</name>
    </ligand>
</feature>
<feature type="binding site" evidence="4">
    <location>
        <position position="189"/>
    </location>
    <ligand>
        <name>substrate</name>
    </ligand>
</feature>
<feature type="binding site" evidence="4">
    <location>
        <position position="67"/>
    </location>
    <ligand>
        <name>Zn(2+)</name>
        <dbReference type="ChEBI" id="CHEBI:29105"/>
    </ligand>
</feature>
<dbReference type="GO" id="GO:0090614">
    <property type="term" value="F:5'-methylthioadenosine deaminase activity"/>
    <property type="evidence" value="ECO:0007669"/>
    <property type="project" value="UniProtKB-UniRule"/>
</dbReference>
<accession>A0A9D1F9Y9</accession>
<evidence type="ECO:0000313" key="7">
    <source>
        <dbReference type="Proteomes" id="UP000886741"/>
    </source>
</evidence>
<sequence length="446" mass="48676">MDTLFSNATVVTMDESMHQYTGGFVGVTDGKISYVGKNPPPETEKPKEIIDGTGMVLMPGLINCHTHLPMTILRGYADDYDLQTWLTEYIFPKEAHLDDRCVKAATLLGIAECLQFGVTSVTDMYDHIDAIAEAVAESGIKANLSRGTTLFDPEGFEFDKYPACQELVAAREKWHNYDNGRIRIEASIHGEYTSSHELWDAMAEYCINEGVRMHIHLSETESEHNSCVEKYGLTPAQLLDCHHVFDVPTTAAHCVWITEEDRKLLAKRGVSAAHNPISNLKLASGVADIMAMVKDGMNVCLGTDGTASNNNLDLFEEIKAAALLAKEKHRDPTAVSATAALMMATVCGARAQGRDTECGMIKEGMDADLILVDFTRPHLMPCHNVISSLAYSARGGDVCLTMVRGKILYAGGKFPTIDLSAVVKELAEYAMPKVFQPTGSDESSAS</sequence>
<dbReference type="Proteomes" id="UP000886741">
    <property type="component" value="Unassembled WGS sequence"/>
</dbReference>
<dbReference type="GO" id="GO:0050270">
    <property type="term" value="F:S-adenosylhomocysteine deaminase activity"/>
    <property type="evidence" value="ECO:0007669"/>
    <property type="project" value="UniProtKB-UniRule"/>
</dbReference>
<comment type="catalytic activity">
    <reaction evidence="4">
        <text>S-methyl-5'-thioadenosine + H2O + H(+) = S-methyl-5'-thioinosine + NH4(+)</text>
        <dbReference type="Rhea" id="RHEA:25025"/>
        <dbReference type="ChEBI" id="CHEBI:15377"/>
        <dbReference type="ChEBI" id="CHEBI:15378"/>
        <dbReference type="ChEBI" id="CHEBI:17509"/>
        <dbReference type="ChEBI" id="CHEBI:28938"/>
        <dbReference type="ChEBI" id="CHEBI:48595"/>
        <dbReference type="EC" id="3.5.4.31"/>
    </reaction>
</comment>
<dbReference type="InterPro" id="IPR023512">
    <property type="entry name" value="Deaminase_MtaD/DadD"/>
</dbReference>
<comment type="cofactor">
    <cofactor evidence="4">
        <name>Zn(2+)</name>
        <dbReference type="ChEBI" id="CHEBI:29105"/>
    </cofactor>
    <text evidence="4">Binds 1 zinc ion per subunit.</text>
</comment>
<dbReference type="EMBL" id="DVJJ01000112">
    <property type="protein sequence ID" value="HIS65187.1"/>
    <property type="molecule type" value="Genomic_DNA"/>
</dbReference>
<evidence type="ECO:0000259" key="5">
    <source>
        <dbReference type="Pfam" id="PF01979"/>
    </source>
</evidence>
<comment type="function">
    <text evidence="4">Catalyzes the deamination of 5-methylthioadenosine and S-adenosyl-L-homocysteine into 5-methylthioinosine and S-inosyl-L-homocysteine, respectively. Is also able to deaminate adenosine.</text>
</comment>
<keyword evidence="2 4" id="KW-0378">Hydrolase</keyword>
<reference evidence="6" key="1">
    <citation type="submission" date="2020-10" db="EMBL/GenBank/DDBJ databases">
        <authorList>
            <person name="Gilroy R."/>
        </authorList>
    </citation>
    <scope>NUCLEOTIDE SEQUENCE</scope>
    <source>
        <strain evidence="6">ChiBcec16-1751</strain>
    </source>
</reference>
<dbReference type="Gene3D" id="3.20.20.140">
    <property type="entry name" value="Metal-dependent hydrolases"/>
    <property type="match status" value="1"/>
</dbReference>
<proteinExistence type="inferred from homology"/>
<dbReference type="FunFam" id="3.20.20.140:FF:000014">
    <property type="entry name" value="5-methylthioadenosine/S-adenosylhomocysteine deaminase"/>
    <property type="match status" value="1"/>
</dbReference>
<dbReference type="SUPFAM" id="SSF51338">
    <property type="entry name" value="Composite domain of metallo-dependent hydrolases"/>
    <property type="match status" value="1"/>
</dbReference>
<evidence type="ECO:0000256" key="2">
    <source>
        <dbReference type="ARBA" id="ARBA00022801"/>
    </source>
</evidence>
<protein>
    <recommendedName>
        <fullName evidence="4">5-methylthioadenosine/S-adenosylhomocysteine deaminase</fullName>
        <shortName evidence="4">MTA/SAH deaminase</shortName>
        <ecNumber evidence="4">3.5.4.28</ecNumber>
        <ecNumber evidence="4">3.5.4.31</ecNumber>
    </recommendedName>
</protein>
<evidence type="ECO:0000256" key="4">
    <source>
        <dbReference type="HAMAP-Rule" id="MF_01281"/>
    </source>
</evidence>
<gene>
    <name evidence="4" type="primary">mtaD</name>
    <name evidence="6" type="ORF">IAA83_07450</name>
</gene>
<evidence type="ECO:0000256" key="1">
    <source>
        <dbReference type="ARBA" id="ARBA00022723"/>
    </source>
</evidence>
<reference evidence="6" key="2">
    <citation type="journal article" date="2021" name="PeerJ">
        <title>Extensive microbial diversity within the chicken gut microbiome revealed by metagenomics and culture.</title>
        <authorList>
            <person name="Gilroy R."/>
            <person name="Ravi A."/>
            <person name="Getino M."/>
            <person name="Pursley I."/>
            <person name="Horton D.L."/>
            <person name="Alikhan N.F."/>
            <person name="Baker D."/>
            <person name="Gharbi K."/>
            <person name="Hall N."/>
            <person name="Watson M."/>
            <person name="Adriaenssens E.M."/>
            <person name="Foster-Nyarko E."/>
            <person name="Jarju S."/>
            <person name="Secka A."/>
            <person name="Antonio M."/>
            <person name="Oren A."/>
            <person name="Chaudhuri R.R."/>
            <person name="La Ragione R."/>
            <person name="Hildebrand F."/>
            <person name="Pallen M.J."/>
        </authorList>
    </citation>
    <scope>NUCLEOTIDE SEQUENCE</scope>
    <source>
        <strain evidence="6">ChiBcec16-1751</strain>
    </source>
</reference>
<feature type="binding site" evidence="4">
    <location>
        <position position="304"/>
    </location>
    <ligand>
        <name>substrate</name>
    </ligand>
</feature>
<dbReference type="InterPro" id="IPR032466">
    <property type="entry name" value="Metal_Hydrolase"/>
</dbReference>
<evidence type="ECO:0000313" key="6">
    <source>
        <dbReference type="EMBL" id="HIS65187.1"/>
    </source>
</evidence>
<dbReference type="EC" id="3.5.4.31" evidence="4"/>
<feature type="binding site" evidence="4">
    <location>
        <position position="304"/>
    </location>
    <ligand>
        <name>Zn(2+)</name>
        <dbReference type="ChEBI" id="CHEBI:29105"/>
    </ligand>
</feature>
<comment type="similarity">
    <text evidence="4">Belongs to the metallo-dependent hydrolases superfamily. MTA/SAH deaminase family.</text>
</comment>
<comment type="catalytic activity">
    <reaction evidence="4">
        <text>S-adenosyl-L-homocysteine + H2O + H(+) = S-inosyl-L-homocysteine + NH4(+)</text>
        <dbReference type="Rhea" id="RHEA:20716"/>
        <dbReference type="ChEBI" id="CHEBI:15377"/>
        <dbReference type="ChEBI" id="CHEBI:15378"/>
        <dbReference type="ChEBI" id="CHEBI:28938"/>
        <dbReference type="ChEBI" id="CHEBI:57856"/>
        <dbReference type="ChEBI" id="CHEBI:57985"/>
        <dbReference type="EC" id="3.5.4.28"/>
    </reaction>
</comment>
<name>A0A9D1F9Y9_9FIRM</name>
<dbReference type="PANTHER" id="PTHR43794:SF11">
    <property type="entry name" value="AMIDOHYDROLASE-RELATED DOMAIN-CONTAINING PROTEIN"/>
    <property type="match status" value="1"/>
</dbReference>
<dbReference type="InterPro" id="IPR050287">
    <property type="entry name" value="MTA/SAH_deaminase"/>
</dbReference>
<keyword evidence="1 4" id="KW-0479">Metal-binding</keyword>
<evidence type="ECO:0000256" key="3">
    <source>
        <dbReference type="ARBA" id="ARBA00022833"/>
    </source>
</evidence>